<dbReference type="PROSITE" id="PS50994">
    <property type="entry name" value="INTEGRASE"/>
    <property type="match status" value="1"/>
</dbReference>
<reference evidence="3" key="1">
    <citation type="submission" date="2017-03" db="EMBL/GenBank/DDBJ databases">
        <title>Phytopthora megakarya and P. palmivora, two closely related causual agents of cacao black pod achieved similar genome size and gene model numbers by different mechanisms.</title>
        <authorList>
            <person name="Ali S."/>
            <person name="Shao J."/>
            <person name="Larry D.J."/>
            <person name="Kronmiller B."/>
            <person name="Shen D."/>
            <person name="Strem M.D."/>
            <person name="Melnick R.L."/>
            <person name="Guiltinan M.J."/>
            <person name="Tyler B.M."/>
            <person name="Meinhardt L.W."/>
            <person name="Bailey B.A."/>
        </authorList>
    </citation>
    <scope>NUCLEOTIDE SEQUENCE [LARGE SCALE GENOMIC DNA]</scope>
    <source>
        <strain evidence="3">zdho120</strain>
    </source>
</reference>
<dbReference type="GO" id="GO:0015074">
    <property type="term" value="P:DNA integration"/>
    <property type="evidence" value="ECO:0007669"/>
    <property type="project" value="InterPro"/>
</dbReference>
<dbReference type="InterPro" id="IPR039537">
    <property type="entry name" value="Retrotran_Ty1/copia-like"/>
</dbReference>
<dbReference type="OrthoDB" id="3863715at2759"/>
<comment type="caution">
    <text evidence="2">The sequence shown here is derived from an EMBL/GenBank/DDBJ whole genome shotgun (WGS) entry which is preliminary data.</text>
</comment>
<organism evidence="2 3">
    <name type="scientific">Phytophthora megakarya</name>
    <dbReference type="NCBI Taxonomy" id="4795"/>
    <lineage>
        <taxon>Eukaryota</taxon>
        <taxon>Sar</taxon>
        <taxon>Stramenopiles</taxon>
        <taxon>Oomycota</taxon>
        <taxon>Peronosporomycetes</taxon>
        <taxon>Peronosporales</taxon>
        <taxon>Peronosporaceae</taxon>
        <taxon>Phytophthora</taxon>
    </lineage>
</organism>
<sequence length="129" mass="14755">MADKSLVDGMMLKGRELSMCETCQLAKQKRKKHLKSLDRDIREPNDRIFVDLMDPGKNNSTKFTQILVIVDGFSRFIRVFPITEKPETNETLKQYIAWAKRQLGRPVKSVYLDGGPEFVNTAMEECAGT</sequence>
<dbReference type="EMBL" id="NBNE01013873">
    <property type="protein sequence ID" value="OWY94763.1"/>
    <property type="molecule type" value="Genomic_DNA"/>
</dbReference>
<protein>
    <submittedName>
        <fullName evidence="2">Gag-pol Polyprotein</fullName>
    </submittedName>
</protein>
<keyword evidence="3" id="KW-1185">Reference proteome</keyword>
<dbReference type="PANTHER" id="PTHR42648:SF28">
    <property type="entry name" value="TRANSPOSON-ENCODED PROTEIN WITH RIBONUCLEASE H-LIKE AND RETROVIRUS ZINC FINGER-LIKE DOMAINS"/>
    <property type="match status" value="1"/>
</dbReference>
<dbReference type="Proteomes" id="UP000198211">
    <property type="component" value="Unassembled WGS sequence"/>
</dbReference>
<name>A0A225UP54_9STRA</name>
<evidence type="ECO:0000313" key="2">
    <source>
        <dbReference type="EMBL" id="OWY94763.1"/>
    </source>
</evidence>
<dbReference type="AlphaFoldDB" id="A0A225UP54"/>
<dbReference type="InterPro" id="IPR001584">
    <property type="entry name" value="Integrase_cat-core"/>
</dbReference>
<dbReference type="Pfam" id="PF00665">
    <property type="entry name" value="rve"/>
    <property type="match status" value="1"/>
</dbReference>
<dbReference type="PANTHER" id="PTHR42648">
    <property type="entry name" value="TRANSPOSASE, PUTATIVE-RELATED"/>
    <property type="match status" value="1"/>
</dbReference>
<dbReference type="GO" id="GO:0003676">
    <property type="term" value="F:nucleic acid binding"/>
    <property type="evidence" value="ECO:0007669"/>
    <property type="project" value="InterPro"/>
</dbReference>
<dbReference type="Gene3D" id="3.30.420.10">
    <property type="entry name" value="Ribonuclease H-like superfamily/Ribonuclease H"/>
    <property type="match status" value="1"/>
</dbReference>
<dbReference type="InterPro" id="IPR036397">
    <property type="entry name" value="RNaseH_sf"/>
</dbReference>
<evidence type="ECO:0000259" key="1">
    <source>
        <dbReference type="PROSITE" id="PS50994"/>
    </source>
</evidence>
<accession>A0A225UP54</accession>
<gene>
    <name evidence="2" type="ORF">PHMEG_00035417</name>
</gene>
<proteinExistence type="predicted"/>
<dbReference type="InterPro" id="IPR012337">
    <property type="entry name" value="RNaseH-like_sf"/>
</dbReference>
<dbReference type="SUPFAM" id="SSF53098">
    <property type="entry name" value="Ribonuclease H-like"/>
    <property type="match status" value="1"/>
</dbReference>
<feature type="domain" description="Integrase catalytic" evidence="1">
    <location>
        <begin position="40"/>
        <end position="129"/>
    </location>
</feature>
<evidence type="ECO:0000313" key="3">
    <source>
        <dbReference type="Proteomes" id="UP000198211"/>
    </source>
</evidence>